<accession>A0A3N4M2Y3</accession>
<feature type="compositionally biased region" description="Pro residues" evidence="1">
    <location>
        <begin position="787"/>
        <end position="813"/>
    </location>
</feature>
<dbReference type="EMBL" id="ML121527">
    <property type="protein sequence ID" value="RPB29377.1"/>
    <property type="molecule type" value="Genomic_DNA"/>
</dbReference>
<feature type="compositionally biased region" description="Polar residues" evidence="1">
    <location>
        <begin position="685"/>
        <end position="694"/>
    </location>
</feature>
<evidence type="ECO:0000256" key="1">
    <source>
        <dbReference type="SAM" id="MobiDB-lite"/>
    </source>
</evidence>
<gene>
    <name evidence="2" type="ORF">L211DRAFT_8984</name>
</gene>
<dbReference type="InterPro" id="IPR046784">
    <property type="entry name" value="Eap1"/>
</dbReference>
<protein>
    <submittedName>
        <fullName evidence="2">Uncharacterized protein</fullName>
    </submittedName>
</protein>
<organism evidence="2 3">
    <name type="scientific">Terfezia boudieri ATCC MYA-4762</name>
    <dbReference type="NCBI Taxonomy" id="1051890"/>
    <lineage>
        <taxon>Eukaryota</taxon>
        <taxon>Fungi</taxon>
        <taxon>Dikarya</taxon>
        <taxon>Ascomycota</taxon>
        <taxon>Pezizomycotina</taxon>
        <taxon>Pezizomycetes</taxon>
        <taxon>Pezizales</taxon>
        <taxon>Pezizaceae</taxon>
        <taxon>Terfezia</taxon>
    </lineage>
</organism>
<evidence type="ECO:0000313" key="3">
    <source>
        <dbReference type="Proteomes" id="UP000267821"/>
    </source>
</evidence>
<dbReference type="InParanoid" id="A0A3N4M2Y3"/>
<feature type="region of interest" description="Disordered" evidence="1">
    <location>
        <begin position="142"/>
        <end position="850"/>
    </location>
</feature>
<name>A0A3N4M2Y3_9PEZI</name>
<feature type="compositionally biased region" description="Polar residues" evidence="1">
    <location>
        <begin position="459"/>
        <end position="470"/>
    </location>
</feature>
<dbReference type="AlphaFoldDB" id="A0A3N4M2Y3"/>
<feature type="compositionally biased region" description="Low complexity" evidence="1">
    <location>
        <begin position="448"/>
        <end position="458"/>
    </location>
</feature>
<feature type="region of interest" description="Disordered" evidence="1">
    <location>
        <begin position="48"/>
        <end position="82"/>
    </location>
</feature>
<dbReference type="Pfam" id="PF20566">
    <property type="entry name" value="Eap1"/>
    <property type="match status" value="1"/>
</dbReference>
<dbReference type="OrthoDB" id="2504266at2759"/>
<feature type="compositionally biased region" description="Low complexity" evidence="1">
    <location>
        <begin position="517"/>
        <end position="527"/>
    </location>
</feature>
<feature type="compositionally biased region" description="Basic and acidic residues" evidence="1">
    <location>
        <begin position="321"/>
        <end position="363"/>
    </location>
</feature>
<proteinExistence type="predicted"/>
<feature type="compositionally biased region" description="Basic and acidic residues" evidence="1">
    <location>
        <begin position="58"/>
        <end position="76"/>
    </location>
</feature>
<feature type="compositionally biased region" description="Low complexity" evidence="1">
    <location>
        <begin position="705"/>
        <end position="721"/>
    </location>
</feature>
<reference evidence="2 3" key="1">
    <citation type="journal article" date="2018" name="Nat. Ecol. Evol.">
        <title>Pezizomycetes genomes reveal the molecular basis of ectomycorrhizal truffle lifestyle.</title>
        <authorList>
            <person name="Murat C."/>
            <person name="Payen T."/>
            <person name="Noel B."/>
            <person name="Kuo A."/>
            <person name="Morin E."/>
            <person name="Chen J."/>
            <person name="Kohler A."/>
            <person name="Krizsan K."/>
            <person name="Balestrini R."/>
            <person name="Da Silva C."/>
            <person name="Montanini B."/>
            <person name="Hainaut M."/>
            <person name="Levati E."/>
            <person name="Barry K.W."/>
            <person name="Belfiori B."/>
            <person name="Cichocki N."/>
            <person name="Clum A."/>
            <person name="Dockter R.B."/>
            <person name="Fauchery L."/>
            <person name="Guy J."/>
            <person name="Iotti M."/>
            <person name="Le Tacon F."/>
            <person name="Lindquist E.A."/>
            <person name="Lipzen A."/>
            <person name="Malagnac F."/>
            <person name="Mello A."/>
            <person name="Molinier V."/>
            <person name="Miyauchi S."/>
            <person name="Poulain J."/>
            <person name="Riccioni C."/>
            <person name="Rubini A."/>
            <person name="Sitrit Y."/>
            <person name="Splivallo R."/>
            <person name="Traeger S."/>
            <person name="Wang M."/>
            <person name="Zifcakova L."/>
            <person name="Wipf D."/>
            <person name="Zambonelli A."/>
            <person name="Paolocci F."/>
            <person name="Nowrousian M."/>
            <person name="Ottonello S."/>
            <person name="Baldrian P."/>
            <person name="Spatafora J.W."/>
            <person name="Henrissat B."/>
            <person name="Nagy L.G."/>
            <person name="Aury J.M."/>
            <person name="Wincker P."/>
            <person name="Grigoriev I.V."/>
            <person name="Bonfante P."/>
            <person name="Martin F.M."/>
        </authorList>
    </citation>
    <scope>NUCLEOTIDE SEQUENCE [LARGE SCALE GENOMIC DNA]</scope>
    <source>
        <strain evidence="2 3">ATCC MYA-4762</strain>
    </source>
</reference>
<feature type="compositionally biased region" description="Basic and acidic residues" evidence="1">
    <location>
        <begin position="207"/>
        <end position="312"/>
    </location>
</feature>
<feature type="compositionally biased region" description="Gly residues" evidence="1">
    <location>
        <begin position="486"/>
        <end position="498"/>
    </location>
</feature>
<evidence type="ECO:0000313" key="2">
    <source>
        <dbReference type="EMBL" id="RPB29377.1"/>
    </source>
</evidence>
<feature type="compositionally biased region" description="Low complexity" evidence="1">
    <location>
        <begin position="728"/>
        <end position="742"/>
    </location>
</feature>
<sequence length="850" mass="94024">MSTSPRRYCIDELLALRDSPLVQKPDGLPPIEEWMGPPAAQVPRAAGRGIAGQGTRDQVTRARTDGDLHANGDENGPKAMGLNRRTSMFDNRLTSRSSIPEDIILGPPKLSFASASSSRKMAFNFDTLGSAGLSPSIIIDEEHSNSPRFDRFRGQARDKDREKGGNMDRELRTPQKRGFNKEEGEANCEPSGRTGPWTSQRGPRKSFGAEDGDRFRRGNNEMQKDRPPRYENFGRDRDRMNNIRTKRDDSSWILDDNRDRDRGGDREKGDPYRADRDGEQRGSRDFRNFNRDRDHRSGRDDDRNQRVEKDPEWLDASPEESEGKGQAHSMEEFQRWKARMKASEEKKPKTPVEENLSFERERPSPTPPLTKEEKPGPVAEVPLSSPVTENGVDRFFTLWNPPSSAKSPDSIPDSQARPPAVGRSSKFSSFFVSTEQPSPRQPTPQQPTPQFQPITQEQRQPTPSTNPDNSTSEDKEGFRRILQMLGGTGRPGGGGLSLGGSQTPPIQSPLPAMQFKSSSSPGIPSPHHSQHPQPPQQHHQLQQQQQQSHQPHPPQQQQQQHHQHQQQHLGHPPYTPIQPSPSPLQNLQMPSRDANADFLLGLMRQGNPTPQGPPLPSLNNHSYGGPSQMPPPPQISTSPQAFQRPPKNLPTSSMFEDPAITGFQRRPNQEPVSILQQRVPPPQMEQHQLPSWLSQGPQGPPHGPQGPQGLHGLSAQQQQGLHGPGGPHPSQGGPQQLLRGQQVAPPPGFNRNGGMLPHGSLPPAQHGPPPPFMGGNIPQFQMNGMPPNFPQGPGGPPPPPFFGINGPPPPPYSMPFHHDPMMGLPPHFGFPHEPLKNSQHHGGPGKPTKF</sequence>
<keyword evidence="3" id="KW-1185">Reference proteome</keyword>
<feature type="compositionally biased region" description="Basic and acidic residues" evidence="1">
    <location>
        <begin position="142"/>
        <end position="184"/>
    </location>
</feature>
<feature type="compositionally biased region" description="Pro residues" evidence="1">
    <location>
        <begin position="573"/>
        <end position="582"/>
    </location>
</feature>
<feature type="compositionally biased region" description="Low complexity" evidence="1">
    <location>
        <begin position="536"/>
        <end position="572"/>
    </location>
</feature>
<dbReference type="Proteomes" id="UP000267821">
    <property type="component" value="Unassembled WGS sequence"/>
</dbReference>